<keyword evidence="1" id="KW-0472">Membrane</keyword>
<protein>
    <submittedName>
        <fullName evidence="2">Uncharacterized protein</fullName>
    </submittedName>
</protein>
<reference evidence="2 3" key="1">
    <citation type="journal article" date="2019" name="Emerg. Microbes Infect.">
        <title>Comprehensive subspecies identification of 175 nontuberculous mycobacteria species based on 7547 genomic profiles.</title>
        <authorList>
            <person name="Matsumoto Y."/>
            <person name="Kinjo T."/>
            <person name="Motooka D."/>
            <person name="Nabeya D."/>
            <person name="Jung N."/>
            <person name="Uechi K."/>
            <person name="Horii T."/>
            <person name="Iida T."/>
            <person name="Fujita J."/>
            <person name="Nakamura S."/>
        </authorList>
    </citation>
    <scope>NUCLEOTIDE SEQUENCE [LARGE SCALE GENOMIC DNA]</scope>
    <source>
        <strain evidence="2 3">JCM 12687</strain>
        <plasmid evidence="2">pJCM12687</plasmid>
    </source>
</reference>
<feature type="transmembrane region" description="Helical" evidence="1">
    <location>
        <begin position="90"/>
        <end position="115"/>
    </location>
</feature>
<keyword evidence="3" id="KW-1185">Reference proteome</keyword>
<dbReference type="RefSeq" id="WP_232080428.1">
    <property type="nucleotide sequence ID" value="NZ_AP022607.1"/>
</dbReference>
<proteinExistence type="predicted"/>
<geneLocation type="plasmid" evidence="2 3">
    <name>pJCM12687</name>
</geneLocation>
<evidence type="ECO:0000256" key="1">
    <source>
        <dbReference type="SAM" id="Phobius"/>
    </source>
</evidence>
<keyword evidence="1" id="KW-0812">Transmembrane</keyword>
<sequence>MTAPPPDEPQEPQQPWPAPRISAGDVLAGVFVYFVINFAVGVGVLNAGNGGHLSMGTAVGIGAAVLALISFGGGAALIARRKPSTKALGIGLMIGWALTSIITVGVCTGLNPAMYTGA</sequence>
<feature type="transmembrane region" description="Helical" evidence="1">
    <location>
        <begin position="57"/>
        <end position="78"/>
    </location>
</feature>
<dbReference type="Proteomes" id="UP000467379">
    <property type="component" value="Plasmid pJCM12687"/>
</dbReference>
<organism evidence="2 3">
    <name type="scientific">Mycobacterium branderi</name>
    <dbReference type="NCBI Taxonomy" id="43348"/>
    <lineage>
        <taxon>Bacteria</taxon>
        <taxon>Bacillati</taxon>
        <taxon>Actinomycetota</taxon>
        <taxon>Actinomycetes</taxon>
        <taxon>Mycobacteriales</taxon>
        <taxon>Mycobacteriaceae</taxon>
        <taxon>Mycobacterium</taxon>
    </lineage>
</organism>
<keyword evidence="1" id="KW-1133">Transmembrane helix</keyword>
<gene>
    <name evidence="2" type="ORF">MBRA_53100</name>
</gene>
<feature type="transmembrane region" description="Helical" evidence="1">
    <location>
        <begin position="26"/>
        <end position="45"/>
    </location>
</feature>
<name>A0ABM7KVH8_9MYCO</name>
<dbReference type="EMBL" id="AP022607">
    <property type="protein sequence ID" value="BBZ15115.1"/>
    <property type="molecule type" value="Genomic_DNA"/>
</dbReference>
<evidence type="ECO:0000313" key="2">
    <source>
        <dbReference type="EMBL" id="BBZ15115.1"/>
    </source>
</evidence>
<evidence type="ECO:0000313" key="3">
    <source>
        <dbReference type="Proteomes" id="UP000467379"/>
    </source>
</evidence>
<keyword evidence="2" id="KW-0614">Plasmid</keyword>
<accession>A0ABM7KVH8</accession>